<keyword evidence="5 9" id="KW-1133">Transmembrane helix</keyword>
<feature type="transmembrane region" description="Helical" evidence="9">
    <location>
        <begin position="181"/>
        <end position="201"/>
    </location>
</feature>
<evidence type="ECO:0000256" key="2">
    <source>
        <dbReference type="ARBA" id="ARBA00022692"/>
    </source>
</evidence>
<reference evidence="11 12" key="1">
    <citation type="submission" date="2024-08" db="EMBL/GenBank/DDBJ databases">
        <authorList>
            <person name="Cucini C."/>
            <person name="Frati F."/>
        </authorList>
    </citation>
    <scope>NUCLEOTIDE SEQUENCE [LARGE SCALE GENOMIC DNA]</scope>
</reference>
<evidence type="ECO:0000313" key="12">
    <source>
        <dbReference type="Proteomes" id="UP001642540"/>
    </source>
</evidence>
<evidence type="ECO:0000256" key="8">
    <source>
        <dbReference type="SAM" id="MobiDB-lite"/>
    </source>
</evidence>
<dbReference type="HAMAP" id="MF_03230">
    <property type="entry name" value="FITM2"/>
    <property type="match status" value="1"/>
</dbReference>
<keyword evidence="10" id="KW-0732">Signal</keyword>
<feature type="signal peptide" evidence="10">
    <location>
        <begin position="1"/>
        <end position="16"/>
    </location>
</feature>
<feature type="transmembrane region" description="Helical" evidence="9">
    <location>
        <begin position="231"/>
        <end position="250"/>
    </location>
</feature>
<evidence type="ECO:0000256" key="7">
    <source>
        <dbReference type="ARBA" id="ARBA00023136"/>
    </source>
</evidence>
<dbReference type="PANTHER" id="PTHR23129">
    <property type="entry name" value="ACYL-COENZYME A DIPHOSPHATASE FITM2"/>
    <property type="match status" value="1"/>
</dbReference>
<evidence type="ECO:0000256" key="6">
    <source>
        <dbReference type="ARBA" id="ARBA00023098"/>
    </source>
</evidence>
<dbReference type="InterPro" id="IPR046401">
    <property type="entry name" value="FITM1/2"/>
</dbReference>
<protein>
    <recommendedName>
        <fullName evidence="13">FIT family protein</fullName>
    </recommendedName>
</protein>
<evidence type="ECO:0000256" key="4">
    <source>
        <dbReference type="ARBA" id="ARBA00022824"/>
    </source>
</evidence>
<dbReference type="InterPro" id="IPR019388">
    <property type="entry name" value="FIT"/>
</dbReference>
<dbReference type="EMBL" id="CAXLJM020000004">
    <property type="protein sequence ID" value="CAL8069278.1"/>
    <property type="molecule type" value="Genomic_DNA"/>
</dbReference>
<feature type="transmembrane region" description="Helical" evidence="9">
    <location>
        <begin position="111"/>
        <end position="130"/>
    </location>
</feature>
<evidence type="ECO:0000256" key="1">
    <source>
        <dbReference type="ARBA" id="ARBA00004477"/>
    </source>
</evidence>
<keyword evidence="2 9" id="KW-0812">Transmembrane</keyword>
<evidence type="ECO:0000256" key="5">
    <source>
        <dbReference type="ARBA" id="ARBA00022989"/>
    </source>
</evidence>
<sequence length="446" mass="50345">MMFQSLIVLILEIAEEFWNSGRTKENGFLKQPHKLLTKGKMQAPNAAKKRPSLGTIPPSAQTRNSFVDKGRWAKTKGTKPVQDPTTVGEIFTKVLVHFCRKVLFVEAKYRLTAYAILLFFASLVTDYMPFPKTYFAYSDNFPNQYFVKFSWGWTFLVTGAFMYLTTAVYCCGNRQQILRHFVRLAIGTLVWFTWTNLFSMIETSTGQCLTKEAALYSVKSRRNCLGKGGKWTSFDISGHAFLLIWCIFFITEEARAIIGWDNIKDFIRHEEHNRGSALRVGSISTDTFEETPLKGLTDGEFEELKQNYGKHDVIAKIVLVGMTFLTLLWDLMIIATALYFHVMIEKVIAGLIAAVMWFAIYRGFYTLEVSPGLPGSGLFKYSDVKPAAVAATPKPSTSLGKGSSTAKVNKPASLPDDVPKFMGMPLYALRKRKDELEMDDLDSPTK</sequence>
<evidence type="ECO:0000256" key="10">
    <source>
        <dbReference type="SAM" id="SignalP"/>
    </source>
</evidence>
<keyword evidence="4" id="KW-0256">Endoplasmic reticulum</keyword>
<feature type="chain" id="PRO_5045076747" description="FIT family protein" evidence="10">
    <location>
        <begin position="17"/>
        <end position="446"/>
    </location>
</feature>
<keyword evidence="6" id="KW-0443">Lipid metabolism</keyword>
<feature type="transmembrane region" description="Helical" evidence="9">
    <location>
        <begin position="347"/>
        <end position="365"/>
    </location>
</feature>
<evidence type="ECO:0000256" key="9">
    <source>
        <dbReference type="SAM" id="Phobius"/>
    </source>
</evidence>
<accession>A0ABP1PL59</accession>
<keyword evidence="3" id="KW-0378">Hydrolase</keyword>
<feature type="region of interest" description="Disordered" evidence="8">
    <location>
        <begin position="392"/>
        <end position="417"/>
    </location>
</feature>
<evidence type="ECO:0000313" key="11">
    <source>
        <dbReference type="EMBL" id="CAL8069278.1"/>
    </source>
</evidence>
<comment type="subcellular location">
    <subcellularLocation>
        <location evidence="1">Endoplasmic reticulum membrane</location>
        <topology evidence="1">Multi-pass membrane protein</topology>
    </subcellularLocation>
</comment>
<keyword evidence="7 9" id="KW-0472">Membrane</keyword>
<keyword evidence="12" id="KW-1185">Reference proteome</keyword>
<gene>
    <name evidence="11" type="ORF">ODALV1_LOCUS686</name>
</gene>
<proteinExistence type="inferred from homology"/>
<dbReference type="Proteomes" id="UP001642540">
    <property type="component" value="Unassembled WGS sequence"/>
</dbReference>
<feature type="transmembrane region" description="Helical" evidence="9">
    <location>
        <begin position="150"/>
        <end position="169"/>
    </location>
</feature>
<evidence type="ECO:0000256" key="3">
    <source>
        <dbReference type="ARBA" id="ARBA00022801"/>
    </source>
</evidence>
<name>A0ABP1PL59_9HEXA</name>
<evidence type="ECO:0008006" key="13">
    <source>
        <dbReference type="Google" id="ProtNLM"/>
    </source>
</evidence>
<dbReference type="Pfam" id="PF10261">
    <property type="entry name" value="FIT"/>
    <property type="match status" value="1"/>
</dbReference>
<comment type="caution">
    <text evidence="11">The sequence shown here is derived from an EMBL/GenBank/DDBJ whole genome shotgun (WGS) entry which is preliminary data.</text>
</comment>
<feature type="transmembrane region" description="Helical" evidence="9">
    <location>
        <begin position="313"/>
        <end position="341"/>
    </location>
</feature>
<dbReference type="PANTHER" id="PTHR23129:SF0">
    <property type="entry name" value="ACYL-COENZYME A DIPHOSPHATASE FITM2"/>
    <property type="match status" value="1"/>
</dbReference>
<organism evidence="11 12">
    <name type="scientific">Orchesella dallaii</name>
    <dbReference type="NCBI Taxonomy" id="48710"/>
    <lineage>
        <taxon>Eukaryota</taxon>
        <taxon>Metazoa</taxon>
        <taxon>Ecdysozoa</taxon>
        <taxon>Arthropoda</taxon>
        <taxon>Hexapoda</taxon>
        <taxon>Collembola</taxon>
        <taxon>Entomobryomorpha</taxon>
        <taxon>Entomobryoidea</taxon>
        <taxon>Orchesellidae</taxon>
        <taxon>Orchesellinae</taxon>
        <taxon>Orchesella</taxon>
    </lineage>
</organism>